<evidence type="ECO:0000313" key="3">
    <source>
        <dbReference type="Proteomes" id="UP000037697"/>
    </source>
</evidence>
<dbReference type="Pfam" id="PF13304">
    <property type="entry name" value="AAA_21"/>
    <property type="match status" value="1"/>
</dbReference>
<dbReference type="EMBL" id="LIRS01000119">
    <property type="protein sequence ID" value="KOY24694.1"/>
    <property type="molecule type" value="Genomic_DNA"/>
</dbReference>
<dbReference type="GO" id="GO:0016887">
    <property type="term" value="F:ATP hydrolysis activity"/>
    <property type="evidence" value="ECO:0007669"/>
    <property type="project" value="InterPro"/>
</dbReference>
<dbReference type="SUPFAM" id="SSF52540">
    <property type="entry name" value="P-loop containing nucleoside triphosphate hydrolases"/>
    <property type="match status" value="1"/>
</dbReference>
<evidence type="ECO:0000259" key="1">
    <source>
        <dbReference type="Pfam" id="PF13304"/>
    </source>
</evidence>
<dbReference type="InterPro" id="IPR003959">
    <property type="entry name" value="ATPase_AAA_core"/>
</dbReference>
<sequence>MGFRVNTIANHELWHLGSTEENAFTVIIGNNGCGKTQLLVDTCAYYQEMYSQLLNSDKPNVATAVRDVKEYSAEWSLLGERFGLSLPKKLIAASTSQFEKFQQRWKSKKDIQQNGFYAYVGSKPYSPFQAPSTRIASKAIQQLLGNEKFETRKLVALTNFLHKFDFGGLLRLRFNVAISSDDFTNLQNGQQLQPKTTLILKEALEEYEQEEILGLIQYCEEIYKEPEFLLSLDRNAFTLKHLRKHEETFSDVDIDRHVVSTLLRAGLIELENLETVRHTKSPSNYVDDLDISDVPLTGLAKRSSGEQCLFLLFLGIISSIEDDALICIDEPEISLHPQWQEKFVDILRDSFSGYQGCHFLIATHSPLIVSDISASNSCVYDMVNRKLIDARPHKERSADYQLATLFHNPGNNNEYLITQIIEVLDSVCKTENPPEEALITANWLLSFESQLEEHDKVRVLLGIMRSTLLAGGYL</sequence>
<reference evidence="2 3" key="1">
    <citation type="submission" date="2015-07" db="EMBL/GenBank/DDBJ databases">
        <title>Foodborne Vibrio parahaemolyticus Isolates.</title>
        <authorList>
            <person name="Ronholm J."/>
            <person name="Petronella N."/>
            <person name="Kenwell R."/>
            <person name="Banerjee S."/>
        </authorList>
    </citation>
    <scope>NUCLEOTIDE SEQUENCE [LARGE SCALE GENOMIC DNA]</scope>
    <source>
        <strain evidence="2 3">HS-06-05</strain>
    </source>
</reference>
<keyword evidence="2" id="KW-0067">ATP-binding</keyword>
<feature type="domain" description="ATPase AAA-type core" evidence="1">
    <location>
        <begin position="290"/>
        <end position="370"/>
    </location>
</feature>
<dbReference type="Proteomes" id="UP000037697">
    <property type="component" value="Unassembled WGS sequence"/>
</dbReference>
<evidence type="ECO:0000313" key="2">
    <source>
        <dbReference type="EMBL" id="KOY24694.1"/>
    </source>
</evidence>
<dbReference type="AlphaFoldDB" id="A0AAW3IPU3"/>
<dbReference type="PANTHER" id="PTHR43581:SF2">
    <property type="entry name" value="EXCINUCLEASE ATPASE SUBUNIT"/>
    <property type="match status" value="1"/>
</dbReference>
<proteinExistence type="predicted"/>
<protein>
    <submittedName>
        <fullName evidence="2">ATP-binding protein</fullName>
    </submittedName>
</protein>
<comment type="caution">
    <text evidence="2">The sequence shown here is derived from an EMBL/GenBank/DDBJ whole genome shotgun (WGS) entry which is preliminary data.</text>
</comment>
<dbReference type="InterPro" id="IPR051396">
    <property type="entry name" value="Bact_Antivir_Def_Nuclease"/>
</dbReference>
<dbReference type="GO" id="GO:0005524">
    <property type="term" value="F:ATP binding"/>
    <property type="evidence" value="ECO:0007669"/>
    <property type="project" value="UniProtKB-KW"/>
</dbReference>
<dbReference type="Gene3D" id="3.40.50.300">
    <property type="entry name" value="P-loop containing nucleotide triphosphate hydrolases"/>
    <property type="match status" value="1"/>
</dbReference>
<gene>
    <name evidence="2" type="ORF">ACX05_20795</name>
</gene>
<accession>A0AAW3IPU3</accession>
<name>A0AAW3IPU3_VIBPH</name>
<dbReference type="InterPro" id="IPR027417">
    <property type="entry name" value="P-loop_NTPase"/>
</dbReference>
<organism evidence="2 3">
    <name type="scientific">Vibrio parahaemolyticus</name>
    <dbReference type="NCBI Taxonomy" id="670"/>
    <lineage>
        <taxon>Bacteria</taxon>
        <taxon>Pseudomonadati</taxon>
        <taxon>Pseudomonadota</taxon>
        <taxon>Gammaproteobacteria</taxon>
        <taxon>Vibrionales</taxon>
        <taxon>Vibrionaceae</taxon>
        <taxon>Vibrio</taxon>
    </lineage>
</organism>
<dbReference type="PANTHER" id="PTHR43581">
    <property type="entry name" value="ATP/GTP PHOSPHATASE"/>
    <property type="match status" value="1"/>
</dbReference>
<keyword evidence="2" id="KW-0547">Nucleotide-binding</keyword>
<dbReference type="RefSeq" id="WP_033905442.1">
    <property type="nucleotide sequence ID" value="NZ_LIRS01000119.1"/>
</dbReference>